<evidence type="ECO:0000256" key="3">
    <source>
        <dbReference type="ARBA" id="ARBA00022763"/>
    </source>
</evidence>
<dbReference type="PATRIC" id="fig|1324957.4.peg.1111"/>
<dbReference type="GO" id="GO:0008233">
    <property type="term" value="F:peptidase activity"/>
    <property type="evidence" value="ECO:0007669"/>
    <property type="project" value="UniProtKB-KW"/>
</dbReference>
<dbReference type="InterPro" id="IPR003738">
    <property type="entry name" value="SRAP"/>
</dbReference>
<comment type="similarity">
    <text evidence="1">Belongs to the SOS response-associated peptidase family.</text>
</comment>
<dbReference type="GO" id="GO:0106300">
    <property type="term" value="P:protein-DNA covalent cross-linking repair"/>
    <property type="evidence" value="ECO:0007669"/>
    <property type="project" value="InterPro"/>
</dbReference>
<dbReference type="GO" id="GO:0006508">
    <property type="term" value="P:proteolysis"/>
    <property type="evidence" value="ECO:0007669"/>
    <property type="project" value="UniProtKB-KW"/>
</dbReference>
<evidence type="ECO:0000256" key="5">
    <source>
        <dbReference type="ARBA" id="ARBA00023124"/>
    </source>
</evidence>
<name>V4HG82_9EURY</name>
<comment type="caution">
    <text evidence="8">The sequence shown here is derived from an EMBL/GenBank/DDBJ whole genome shotgun (WGS) entry which is preliminary data.</text>
</comment>
<keyword evidence="4" id="KW-0378">Hydrolase</keyword>
<keyword evidence="7" id="KW-0456">Lyase</keyword>
<evidence type="ECO:0008006" key="10">
    <source>
        <dbReference type="Google" id="ProtNLM"/>
    </source>
</evidence>
<dbReference type="OrthoDB" id="109020at2157"/>
<evidence type="ECO:0000256" key="7">
    <source>
        <dbReference type="ARBA" id="ARBA00023239"/>
    </source>
</evidence>
<dbReference type="RefSeq" id="WP_023393683.1">
    <property type="nucleotide sequence ID" value="NZ_ASGZ01000017.1"/>
</dbReference>
<evidence type="ECO:0000256" key="4">
    <source>
        <dbReference type="ARBA" id="ARBA00022801"/>
    </source>
</evidence>
<keyword evidence="2" id="KW-0645">Protease</keyword>
<dbReference type="GO" id="GO:0003697">
    <property type="term" value="F:single-stranded DNA binding"/>
    <property type="evidence" value="ECO:0007669"/>
    <property type="project" value="InterPro"/>
</dbReference>
<dbReference type="Pfam" id="PF02586">
    <property type="entry name" value="SRAP"/>
    <property type="match status" value="1"/>
</dbReference>
<evidence type="ECO:0000256" key="1">
    <source>
        <dbReference type="ARBA" id="ARBA00008136"/>
    </source>
</evidence>
<dbReference type="Proteomes" id="UP000017840">
    <property type="component" value="Unassembled WGS sequence"/>
</dbReference>
<protein>
    <recommendedName>
        <fullName evidence="10">SOS response-associated peptidase</fullName>
    </recommendedName>
</protein>
<dbReference type="eggNOG" id="arCOG02784">
    <property type="taxonomic scope" value="Archaea"/>
</dbReference>
<dbReference type="EMBL" id="ASGZ01000017">
    <property type="protein sequence ID" value="ESP89128.1"/>
    <property type="molecule type" value="Genomic_DNA"/>
</dbReference>
<dbReference type="PANTHER" id="PTHR13604">
    <property type="entry name" value="DC12-RELATED"/>
    <property type="match status" value="1"/>
</dbReference>
<gene>
    <name evidence="8" type="ORF">K933_05478</name>
</gene>
<dbReference type="InterPro" id="IPR036590">
    <property type="entry name" value="SRAP-like"/>
</dbReference>
<evidence type="ECO:0000313" key="9">
    <source>
        <dbReference type="Proteomes" id="UP000017840"/>
    </source>
</evidence>
<evidence type="ECO:0000313" key="8">
    <source>
        <dbReference type="EMBL" id="ESP89128.1"/>
    </source>
</evidence>
<dbReference type="Gene3D" id="3.90.1680.10">
    <property type="entry name" value="SOS response associated peptidase-like"/>
    <property type="match status" value="1"/>
</dbReference>
<dbReference type="GO" id="GO:0016829">
    <property type="term" value="F:lyase activity"/>
    <property type="evidence" value="ECO:0007669"/>
    <property type="project" value="UniProtKB-KW"/>
</dbReference>
<evidence type="ECO:0000256" key="6">
    <source>
        <dbReference type="ARBA" id="ARBA00023125"/>
    </source>
</evidence>
<dbReference type="SUPFAM" id="SSF143081">
    <property type="entry name" value="BB1717-like"/>
    <property type="match status" value="1"/>
</dbReference>
<evidence type="ECO:0000256" key="2">
    <source>
        <dbReference type="ARBA" id="ARBA00022670"/>
    </source>
</evidence>
<keyword evidence="9" id="KW-1185">Reference proteome</keyword>
<sequence length="236" mass="25933">MCGRYSLFTPESALEERFGADAPADYEPRYNCAPGQDLPVVAGDDPDRMRRMTWGLTPSWADEPMDLVNARVETVADKRSFADAYESRRCLVPADGFYEWSESRPDGTAGDDKRPYRVAFDDDRPFAMAGLYERWTPPARQSGLGEFGAGGEAGDTEAVESFTVLTTEPNAVVSPLHHRMAVVLRPDAESDWLSGELGAEALRDPYADDAFRAYPVSTRVNSPANDDPSLVEPADA</sequence>
<reference evidence="8 9" key="1">
    <citation type="journal article" date="2013" name="Genome Announc.">
        <title>Draft Genome Sequence of 'Candidatus Halobonum tyrrellensis' Strain G22, Isolated from the Hypersaline Waters of Lake Tyrrell, Australia.</title>
        <authorList>
            <person name="Ugalde J.A."/>
            <person name="Narasingarao P."/>
            <person name="Kuo S."/>
            <person name="Podell S."/>
            <person name="Allen E.E."/>
        </authorList>
    </citation>
    <scope>NUCLEOTIDE SEQUENCE [LARGE SCALE GENOMIC DNA]</scope>
    <source>
        <strain evidence="8 9">G22</strain>
    </source>
</reference>
<keyword evidence="5" id="KW-0190">Covalent protein-DNA linkage</keyword>
<organism evidence="8 9">
    <name type="scientific">Candidatus Halobonum tyrrellensis G22</name>
    <dbReference type="NCBI Taxonomy" id="1324957"/>
    <lineage>
        <taxon>Archaea</taxon>
        <taxon>Methanobacteriati</taxon>
        <taxon>Methanobacteriota</taxon>
        <taxon>Stenosarchaea group</taxon>
        <taxon>Halobacteria</taxon>
        <taxon>Halobacteriales</taxon>
        <taxon>Haloferacaceae</taxon>
        <taxon>Candidatus Halobonum</taxon>
    </lineage>
</organism>
<proteinExistence type="inferred from homology"/>
<keyword evidence="3" id="KW-0227">DNA damage</keyword>
<keyword evidence="6" id="KW-0238">DNA-binding</keyword>
<dbReference type="PANTHER" id="PTHR13604:SF0">
    <property type="entry name" value="ABASIC SITE PROCESSING PROTEIN HMCES"/>
    <property type="match status" value="1"/>
</dbReference>
<dbReference type="STRING" id="1324957.K933_05478"/>
<dbReference type="AlphaFoldDB" id="V4HG82"/>
<accession>V4HG82</accession>